<reference evidence="1 2" key="1">
    <citation type="submission" date="2021-07" db="EMBL/GenBank/DDBJ databases">
        <authorList>
            <consortium name="Genoscope - CEA"/>
            <person name="William W."/>
        </authorList>
    </citation>
    <scope>NUCLEOTIDE SEQUENCE [LARGE SCALE GENOMIC DNA]</scope>
</reference>
<dbReference type="Proteomes" id="UP000694005">
    <property type="component" value="Chromosome A02"/>
</dbReference>
<organism evidence="1 2">
    <name type="scientific">Brassica campestris</name>
    <name type="common">Field mustard</name>
    <dbReference type="NCBI Taxonomy" id="3711"/>
    <lineage>
        <taxon>Eukaryota</taxon>
        <taxon>Viridiplantae</taxon>
        <taxon>Streptophyta</taxon>
        <taxon>Embryophyta</taxon>
        <taxon>Tracheophyta</taxon>
        <taxon>Spermatophyta</taxon>
        <taxon>Magnoliopsida</taxon>
        <taxon>eudicotyledons</taxon>
        <taxon>Gunneridae</taxon>
        <taxon>Pentapetalae</taxon>
        <taxon>rosids</taxon>
        <taxon>malvids</taxon>
        <taxon>Brassicales</taxon>
        <taxon>Brassicaceae</taxon>
        <taxon>Brassiceae</taxon>
        <taxon>Brassica</taxon>
    </lineage>
</organism>
<dbReference type="PANTHER" id="PTHR47726:SF1">
    <property type="entry name" value="NAD(P)H-QUINONE OXIDOREDUCTASE SUBUNIT U, CHLOROPLASTIC"/>
    <property type="match status" value="1"/>
</dbReference>
<sequence>DSYTILSPVEERIMHDWSLARSEKAEGNIWPFEVDIMEPNGHEPEDVGPMRILGYFIGAWLKG</sequence>
<dbReference type="GO" id="GO:0009535">
    <property type="term" value="C:chloroplast thylakoid membrane"/>
    <property type="evidence" value="ECO:0007669"/>
    <property type="project" value="InterPro"/>
</dbReference>
<gene>
    <name evidence="1" type="ORF">BRAPAZ1V2_A02P10090.2</name>
</gene>
<name>A0A8D9LYT5_BRACM</name>
<dbReference type="AlphaFoldDB" id="A0A8D9LYT5"/>
<feature type="non-terminal residue" evidence="1">
    <location>
        <position position="1"/>
    </location>
</feature>
<evidence type="ECO:0000313" key="1">
    <source>
        <dbReference type="EMBL" id="CAG7892057.1"/>
    </source>
</evidence>
<accession>A0A8D9LYT5</accession>
<protein>
    <submittedName>
        <fullName evidence="1">Uncharacterized protein</fullName>
    </submittedName>
</protein>
<dbReference type="EMBL" id="LS974618">
    <property type="protein sequence ID" value="CAG7892057.1"/>
    <property type="molecule type" value="Genomic_DNA"/>
</dbReference>
<dbReference type="PANTHER" id="PTHR47726">
    <property type="entry name" value="NAD(P)H-QUINONE OXIDOREDUCTASE SUBUNIT U, CHLOROPLASTIC"/>
    <property type="match status" value="1"/>
</dbReference>
<dbReference type="InterPro" id="IPR044199">
    <property type="entry name" value="NdhU_chloroplastic"/>
</dbReference>
<proteinExistence type="predicted"/>
<dbReference type="Gramene" id="A02p10090.2_BraZ1">
    <property type="protein sequence ID" value="A02p10090.2_BraZ1.CDS"/>
    <property type="gene ID" value="A02g10090.2_BraZ1"/>
</dbReference>
<dbReference type="GO" id="GO:0010598">
    <property type="term" value="C:NAD(P)H dehydrogenase complex (plastoquinone)"/>
    <property type="evidence" value="ECO:0007669"/>
    <property type="project" value="InterPro"/>
</dbReference>
<evidence type="ECO:0000313" key="2">
    <source>
        <dbReference type="Proteomes" id="UP000694005"/>
    </source>
</evidence>